<dbReference type="EC" id="2.3.1.48" evidence="3"/>
<dbReference type="InterPro" id="IPR016181">
    <property type="entry name" value="Acyl_CoA_acyltransferase"/>
</dbReference>
<evidence type="ECO:0000256" key="1">
    <source>
        <dbReference type="ARBA" id="ARBA00004123"/>
    </source>
</evidence>
<evidence type="ECO:0000313" key="14">
    <source>
        <dbReference type="EMBL" id="CAH0731911.1"/>
    </source>
</evidence>
<evidence type="ECO:0000256" key="5">
    <source>
        <dbReference type="ARBA" id="ARBA00022679"/>
    </source>
</evidence>
<dbReference type="PANTHER" id="PTHR12046">
    <property type="entry name" value="HISTONE ACETYLTRANSFERASE TYPE B CATALYTIC SUBUNIT"/>
    <property type="match status" value="1"/>
</dbReference>
<dbReference type="GO" id="GO:0000781">
    <property type="term" value="C:chromosome, telomeric region"/>
    <property type="evidence" value="ECO:0007669"/>
    <property type="project" value="GOC"/>
</dbReference>
<comment type="catalytic activity">
    <reaction evidence="8">
        <text>L-lysyl-[protein] + acetyl-CoA = N(6)-acetyl-L-lysyl-[protein] + CoA + H(+)</text>
        <dbReference type="Rhea" id="RHEA:45948"/>
        <dbReference type="Rhea" id="RHEA-COMP:9752"/>
        <dbReference type="Rhea" id="RHEA-COMP:10731"/>
        <dbReference type="ChEBI" id="CHEBI:15378"/>
        <dbReference type="ChEBI" id="CHEBI:29969"/>
        <dbReference type="ChEBI" id="CHEBI:57287"/>
        <dbReference type="ChEBI" id="CHEBI:57288"/>
        <dbReference type="ChEBI" id="CHEBI:61930"/>
        <dbReference type="EC" id="2.3.1.48"/>
    </reaction>
</comment>
<dbReference type="Proteomes" id="UP000838878">
    <property type="component" value="Chromosome 9"/>
</dbReference>
<evidence type="ECO:0000256" key="6">
    <source>
        <dbReference type="ARBA" id="ARBA00023242"/>
    </source>
</evidence>
<dbReference type="FunFam" id="1.10.10.390:FF:000001">
    <property type="entry name" value="Histone acetyltransferase type B catalytic subunit"/>
    <property type="match status" value="1"/>
</dbReference>
<feature type="non-terminal residue" evidence="14">
    <location>
        <position position="405"/>
    </location>
</feature>
<sequence length="405" mass="46579">MADALEHLVVDGNDVLELKLVRSAEDIENDDTTFGPEMCHQVFGDNENIFGYTDLRIQLYYTAGSLKTYLGISYTDKIEPNNSEKIKADDVEGALKKVLAPGYVTNLDIFVSMLEKDKLFTPYGNLIHSFTTQPYDGGESRTFEVYYSEVSTQGFLDYHERLQTFLLWYVDAASFIDVDDDQWTFFTVYEKFHTSEGGARYASAAYATVYRYYAYPTHTRPRVSQVLTLPPFRKLGICANLLQAIYSHFIIQAEVIDITVEDPSQDFQRIRDYVDAKNCESLAAFQPEKLTQGFTAEMANQARAKFKINKKQARRVYEILRLKSTNTSDKAGYLNYRLDVKNRLNAPFQKKKLEMKKLQKVLKPEEYAATLTSSGLPETQARLSAHYLSLESEYRRVIHRMEQDC</sequence>
<feature type="region of interest" description="Interaction with histone H4 N-terminus" evidence="10">
    <location>
        <begin position="45"/>
        <end position="47"/>
    </location>
</feature>
<evidence type="ECO:0000256" key="10">
    <source>
        <dbReference type="PIRSR" id="PIRSR038084-2"/>
    </source>
</evidence>
<feature type="domain" description="Histone acetyl transferase HAT1 N-terminal" evidence="12">
    <location>
        <begin position="9"/>
        <end position="171"/>
    </location>
</feature>
<evidence type="ECO:0000313" key="15">
    <source>
        <dbReference type="Proteomes" id="UP000838878"/>
    </source>
</evidence>
<dbReference type="GO" id="GO:0042393">
    <property type="term" value="F:histone binding"/>
    <property type="evidence" value="ECO:0007669"/>
    <property type="project" value="InterPro"/>
</dbReference>
<evidence type="ECO:0000256" key="3">
    <source>
        <dbReference type="ARBA" id="ARBA00013184"/>
    </source>
</evidence>
<dbReference type="Gene3D" id="1.10.10.390">
    <property type="match status" value="1"/>
</dbReference>
<feature type="domain" description="Histone acetyltransferase type B catalytic subunit C-terminal" evidence="13">
    <location>
        <begin position="271"/>
        <end position="322"/>
    </location>
</feature>
<dbReference type="OrthoDB" id="10253098at2759"/>
<dbReference type="AlphaFoldDB" id="A0A8J9YNK8"/>
<accession>A0A8J9YNK8</accession>
<evidence type="ECO:0000256" key="4">
    <source>
        <dbReference type="ARBA" id="ARBA00021268"/>
    </source>
</evidence>
<keyword evidence="7" id="KW-0012">Acyltransferase</keyword>
<comment type="similarity">
    <text evidence="2">Belongs to the HAT1 family.</text>
</comment>
<feature type="site" description="Interaction with histone H4 N-terminus" evidence="11">
    <location>
        <position position="183"/>
    </location>
</feature>
<comment type="subcellular location">
    <subcellularLocation>
        <location evidence="1">Nucleus</location>
    </subcellularLocation>
</comment>
<dbReference type="InterPro" id="IPR019467">
    <property type="entry name" value="Hat1_N"/>
</dbReference>
<dbReference type="GO" id="GO:0005634">
    <property type="term" value="C:nucleus"/>
    <property type="evidence" value="ECO:0007669"/>
    <property type="project" value="UniProtKB-SubCell"/>
</dbReference>
<keyword evidence="6" id="KW-0539">Nucleus</keyword>
<organism evidence="14 15">
    <name type="scientific">Brenthis ino</name>
    <name type="common">lesser marbled fritillary</name>
    <dbReference type="NCBI Taxonomy" id="405034"/>
    <lineage>
        <taxon>Eukaryota</taxon>
        <taxon>Metazoa</taxon>
        <taxon>Ecdysozoa</taxon>
        <taxon>Arthropoda</taxon>
        <taxon>Hexapoda</taxon>
        <taxon>Insecta</taxon>
        <taxon>Pterygota</taxon>
        <taxon>Neoptera</taxon>
        <taxon>Endopterygota</taxon>
        <taxon>Lepidoptera</taxon>
        <taxon>Glossata</taxon>
        <taxon>Ditrysia</taxon>
        <taxon>Papilionoidea</taxon>
        <taxon>Nymphalidae</taxon>
        <taxon>Heliconiinae</taxon>
        <taxon>Argynnini</taxon>
        <taxon>Brenthis</taxon>
    </lineage>
</organism>
<dbReference type="Pfam" id="PF21183">
    <property type="entry name" value="HAT1_C"/>
    <property type="match status" value="1"/>
</dbReference>
<feature type="active site" description="Proton donor/acceptor" evidence="9">
    <location>
        <position position="261"/>
    </location>
</feature>
<evidence type="ECO:0000256" key="2">
    <source>
        <dbReference type="ARBA" id="ARBA00010543"/>
    </source>
</evidence>
<dbReference type="GO" id="GO:0031509">
    <property type="term" value="P:subtelomeric heterochromatin formation"/>
    <property type="evidence" value="ECO:0007669"/>
    <property type="project" value="InterPro"/>
</dbReference>
<dbReference type="Gene3D" id="3.90.360.10">
    <property type="entry name" value="Histone acetyl transferase 1 (HAT1), N-terminal domain"/>
    <property type="match status" value="1"/>
</dbReference>
<dbReference type="InterPro" id="IPR037113">
    <property type="entry name" value="Hat1_N_sf"/>
</dbReference>
<name>A0A8J9YNK8_9NEOP</name>
<keyword evidence="5" id="KW-0808">Transferase</keyword>
<evidence type="ECO:0000256" key="11">
    <source>
        <dbReference type="PIRSR" id="PIRSR038084-3"/>
    </source>
</evidence>
<feature type="region of interest" description="Interaction with histone H4 N-terminus" evidence="10">
    <location>
        <begin position="210"/>
        <end position="212"/>
    </location>
</feature>
<proteinExistence type="inferred from homology"/>
<dbReference type="PIRSF" id="PIRSF038084">
    <property type="entry name" value="HAT-B_cat"/>
    <property type="match status" value="1"/>
</dbReference>
<keyword evidence="15" id="KW-1185">Reference proteome</keyword>
<gene>
    <name evidence="14" type="ORF">BINO364_LOCUS16674</name>
</gene>
<protein>
    <recommendedName>
        <fullName evidence="4">Histone acetyltransferase type B catalytic subunit</fullName>
        <ecNumber evidence="3">2.3.1.48</ecNumber>
    </recommendedName>
</protein>
<dbReference type="InterPro" id="IPR048776">
    <property type="entry name" value="HAT1_C"/>
</dbReference>
<evidence type="ECO:0000259" key="13">
    <source>
        <dbReference type="Pfam" id="PF21183"/>
    </source>
</evidence>
<dbReference type="InterPro" id="IPR013523">
    <property type="entry name" value="Hist_AcTrfase_HAT1_C"/>
</dbReference>
<evidence type="ECO:0000256" key="9">
    <source>
        <dbReference type="PIRSR" id="PIRSR038084-1"/>
    </source>
</evidence>
<evidence type="ECO:0000256" key="7">
    <source>
        <dbReference type="ARBA" id="ARBA00023315"/>
    </source>
</evidence>
<evidence type="ECO:0000259" key="12">
    <source>
        <dbReference type="Pfam" id="PF10394"/>
    </source>
</evidence>
<dbReference type="Pfam" id="PF10394">
    <property type="entry name" value="Hat1_N"/>
    <property type="match status" value="1"/>
</dbReference>
<dbReference type="GO" id="GO:0004402">
    <property type="term" value="F:histone acetyltransferase activity"/>
    <property type="evidence" value="ECO:0007669"/>
    <property type="project" value="InterPro"/>
</dbReference>
<reference evidence="14" key="1">
    <citation type="submission" date="2021-12" db="EMBL/GenBank/DDBJ databases">
        <authorList>
            <person name="Martin H S."/>
        </authorList>
    </citation>
    <scope>NUCLEOTIDE SEQUENCE</scope>
</reference>
<evidence type="ECO:0000256" key="8">
    <source>
        <dbReference type="ARBA" id="ARBA00048017"/>
    </source>
</evidence>
<dbReference type="Gene3D" id="3.40.630.30">
    <property type="match status" value="1"/>
</dbReference>
<dbReference type="EMBL" id="OV170229">
    <property type="protein sequence ID" value="CAH0731911.1"/>
    <property type="molecule type" value="Genomic_DNA"/>
</dbReference>
<dbReference type="SUPFAM" id="SSF55729">
    <property type="entry name" value="Acyl-CoA N-acyltransferases (Nat)"/>
    <property type="match status" value="1"/>
</dbReference>
<dbReference type="InterPro" id="IPR017380">
    <property type="entry name" value="Hist_AcTrfase_B-typ_cat-su"/>
</dbReference>